<name>A0A060BU12_9ENTE</name>
<dbReference type="PROSITE" id="PS50911">
    <property type="entry name" value="CHAP"/>
    <property type="match status" value="1"/>
</dbReference>
<dbReference type="AlphaFoldDB" id="A0A060BU12"/>
<feature type="domain" description="Peptidase C51" evidence="1">
    <location>
        <begin position="1"/>
        <end position="94"/>
    </location>
</feature>
<dbReference type="InterPro" id="IPR007921">
    <property type="entry name" value="CHAP_dom"/>
</dbReference>
<dbReference type="EMBL" id="KF117062">
    <property type="protein sequence ID" value="AIA84315.1"/>
    <property type="molecule type" value="Genomic_DNA"/>
</dbReference>
<organism evidence="2">
    <name type="scientific">uncultured Enterococcus sp</name>
    <dbReference type="NCBI Taxonomy" id="167972"/>
    <lineage>
        <taxon>Bacteria</taxon>
        <taxon>Bacillati</taxon>
        <taxon>Bacillota</taxon>
        <taxon>Bacilli</taxon>
        <taxon>Lactobacillales</taxon>
        <taxon>Enterococcaceae</taxon>
        <taxon>Enterococcus</taxon>
        <taxon>environmental samples</taxon>
    </lineage>
</organism>
<accession>A0A060BU12</accession>
<reference evidence="2" key="1">
    <citation type="journal article" date="2013" name="Environ. Microbiol.">
        <title>Seasonally variable intestinal metagenomes of the red palm weevil (Rhynchophorus ferrugineus).</title>
        <authorList>
            <person name="Jia S."/>
            <person name="Zhang X."/>
            <person name="Zhang G."/>
            <person name="Yin A."/>
            <person name="Zhang S."/>
            <person name="Li F."/>
            <person name="Wang L."/>
            <person name="Zhao D."/>
            <person name="Yun Q."/>
            <person name="Tala"/>
            <person name="Wang J."/>
            <person name="Sun G."/>
            <person name="Baabdullah M."/>
            <person name="Yu X."/>
            <person name="Hu S."/>
            <person name="Al-Mssallem I.S."/>
            <person name="Yu J."/>
        </authorList>
    </citation>
    <scope>NUCLEOTIDE SEQUENCE</scope>
</reference>
<sequence length="94" mass="10291">MSAAAAIGDLNWSGTLPKWKVIKNPKYSDLRPGDIVNWKAGSQLTKGSTYTVDPTYGHTAIISSVDGDNKYTAYSQNPTPVTIVHWEYVGSLHH</sequence>
<evidence type="ECO:0000313" key="2">
    <source>
        <dbReference type="EMBL" id="AIA84315.1"/>
    </source>
</evidence>
<proteinExistence type="predicted"/>
<protein>
    <submittedName>
        <fullName evidence="2">CAZy families GH23 protein</fullName>
    </submittedName>
</protein>
<dbReference type="Pfam" id="PF05257">
    <property type="entry name" value="CHAP"/>
    <property type="match status" value="1"/>
</dbReference>
<dbReference type="Gene3D" id="3.90.1720.60">
    <property type="match status" value="1"/>
</dbReference>
<evidence type="ECO:0000259" key="1">
    <source>
        <dbReference type="PROSITE" id="PS50911"/>
    </source>
</evidence>